<sequence>MIFQDFEGREIRVVTDLMQVAAEQIAKMYKARWQIEVFFRWIKQHLNIPTLFGTIENAVYGQLFGALMVYVLLKWLFDATNPTLPRHATLSFARFSRAICRLPVEWLVRIQHIVQKYNLFWFIEVT</sequence>
<gene>
    <name evidence="2" type="ORF">SAMN05421578_10847</name>
</gene>
<dbReference type="PANTHER" id="PTHR33258:SF1">
    <property type="entry name" value="TRANSPOSASE INSL FOR INSERTION SEQUENCE ELEMENT IS186A-RELATED"/>
    <property type="match status" value="1"/>
</dbReference>
<dbReference type="InterPro" id="IPR012337">
    <property type="entry name" value="RNaseH-like_sf"/>
</dbReference>
<feature type="domain" description="Transposase IS4-like" evidence="1">
    <location>
        <begin position="12"/>
        <end position="72"/>
    </location>
</feature>
<dbReference type="Proteomes" id="UP000186666">
    <property type="component" value="Unassembled WGS sequence"/>
</dbReference>
<dbReference type="InterPro" id="IPR002559">
    <property type="entry name" value="Transposase_11"/>
</dbReference>
<reference evidence="2 3" key="1">
    <citation type="submission" date="2017-01" db="EMBL/GenBank/DDBJ databases">
        <authorList>
            <person name="Varghese N."/>
            <person name="Submissions S."/>
        </authorList>
    </citation>
    <scope>NUCLEOTIDE SEQUENCE [LARGE SCALE GENOMIC DNA]</scope>
    <source>
        <strain evidence="2 3">ATCC 23464</strain>
    </source>
</reference>
<protein>
    <submittedName>
        <fullName evidence="2">Transposase DDE domain-containing protein</fullName>
    </submittedName>
</protein>
<evidence type="ECO:0000259" key="1">
    <source>
        <dbReference type="Pfam" id="PF01609"/>
    </source>
</evidence>
<accession>A0ABY1K2P5</accession>
<proteinExistence type="predicted"/>
<dbReference type="PANTHER" id="PTHR33258">
    <property type="entry name" value="TRANSPOSASE INSL FOR INSERTION SEQUENCE ELEMENT IS186A-RELATED"/>
    <property type="match status" value="1"/>
</dbReference>
<organism evidence="2 3">
    <name type="scientific">Paenibacillus macquariensis</name>
    <dbReference type="NCBI Taxonomy" id="948756"/>
    <lineage>
        <taxon>Bacteria</taxon>
        <taxon>Bacillati</taxon>
        <taxon>Bacillota</taxon>
        <taxon>Bacilli</taxon>
        <taxon>Bacillales</taxon>
        <taxon>Paenibacillaceae</taxon>
        <taxon>Paenibacillus</taxon>
    </lineage>
</organism>
<dbReference type="Pfam" id="PF01609">
    <property type="entry name" value="DDE_Tnp_1"/>
    <property type="match status" value="1"/>
</dbReference>
<name>A0ABY1K2P5_9BACL</name>
<dbReference type="SUPFAM" id="SSF53098">
    <property type="entry name" value="Ribonuclease H-like"/>
    <property type="match status" value="1"/>
</dbReference>
<comment type="caution">
    <text evidence="2">The sequence shown here is derived from an EMBL/GenBank/DDBJ whole genome shotgun (WGS) entry which is preliminary data.</text>
</comment>
<evidence type="ECO:0000313" key="2">
    <source>
        <dbReference type="EMBL" id="SIR17637.1"/>
    </source>
</evidence>
<evidence type="ECO:0000313" key="3">
    <source>
        <dbReference type="Proteomes" id="UP000186666"/>
    </source>
</evidence>
<keyword evidence="3" id="KW-1185">Reference proteome</keyword>
<dbReference type="Gene3D" id="3.90.350.10">
    <property type="entry name" value="Transposase Inhibitor Protein From Tn5, Chain A, domain 1"/>
    <property type="match status" value="1"/>
</dbReference>
<dbReference type="EMBL" id="FTNK01000008">
    <property type="protein sequence ID" value="SIR17637.1"/>
    <property type="molecule type" value="Genomic_DNA"/>
</dbReference>